<feature type="region of interest" description="Disordered" evidence="1">
    <location>
        <begin position="1"/>
        <end position="71"/>
    </location>
</feature>
<sequence>MHHHQPQPTLTEPTGLSTPPPRTALHLRGGSPSNELHASRHDTTVGPPGLSATGAPVYSESALDAGLPAAM</sequence>
<proteinExistence type="predicted"/>
<evidence type="ECO:0000313" key="3">
    <source>
        <dbReference type="Proteomes" id="UP000639643"/>
    </source>
</evidence>
<comment type="caution">
    <text evidence="2">The sequence shown here is derived from an EMBL/GenBank/DDBJ whole genome shotgun (WGS) entry which is preliminary data.</text>
</comment>
<dbReference type="AlphaFoldDB" id="A0A8H6KJL0"/>
<dbReference type="EMBL" id="WIGM01000247">
    <property type="protein sequence ID" value="KAF6831986.1"/>
    <property type="molecule type" value="Genomic_DNA"/>
</dbReference>
<organism evidence="2 3">
    <name type="scientific">Colletotrichum musicola</name>
    <dbReference type="NCBI Taxonomy" id="2175873"/>
    <lineage>
        <taxon>Eukaryota</taxon>
        <taxon>Fungi</taxon>
        <taxon>Dikarya</taxon>
        <taxon>Ascomycota</taxon>
        <taxon>Pezizomycotina</taxon>
        <taxon>Sordariomycetes</taxon>
        <taxon>Hypocreomycetidae</taxon>
        <taxon>Glomerellales</taxon>
        <taxon>Glomerellaceae</taxon>
        <taxon>Colletotrichum</taxon>
        <taxon>Colletotrichum orchidearum species complex</taxon>
    </lineage>
</organism>
<name>A0A8H6KJL0_9PEZI</name>
<reference evidence="2" key="1">
    <citation type="journal article" date="2020" name="Phytopathology">
        <title>Genome Sequence Resources of Colletotrichum truncatum, C. plurivorum, C. musicola, and C. sojae: Four Species Pathogenic to Soybean (Glycine max).</title>
        <authorList>
            <person name="Rogerio F."/>
            <person name="Boufleur T.R."/>
            <person name="Ciampi-Guillardi M."/>
            <person name="Sukno S.A."/>
            <person name="Thon M.R."/>
            <person name="Massola Junior N.S."/>
            <person name="Baroncelli R."/>
        </authorList>
    </citation>
    <scope>NUCLEOTIDE SEQUENCE</scope>
    <source>
        <strain evidence="2">LFN0074</strain>
    </source>
</reference>
<feature type="compositionally biased region" description="Polar residues" evidence="1">
    <location>
        <begin position="1"/>
        <end position="17"/>
    </location>
</feature>
<protein>
    <submittedName>
        <fullName evidence="2">Uncharacterized protein</fullName>
    </submittedName>
</protein>
<dbReference type="Proteomes" id="UP000639643">
    <property type="component" value="Unassembled WGS sequence"/>
</dbReference>
<evidence type="ECO:0000313" key="2">
    <source>
        <dbReference type="EMBL" id="KAF6831986.1"/>
    </source>
</evidence>
<gene>
    <name evidence="2" type="ORF">CMUS01_07103</name>
</gene>
<evidence type="ECO:0000256" key="1">
    <source>
        <dbReference type="SAM" id="MobiDB-lite"/>
    </source>
</evidence>
<keyword evidence="3" id="KW-1185">Reference proteome</keyword>
<accession>A0A8H6KJL0</accession>